<evidence type="ECO:0000256" key="1">
    <source>
        <dbReference type="ARBA" id="ARBA00001974"/>
    </source>
</evidence>
<accession>A0A4S3JCW8</accession>
<dbReference type="GeneID" id="54326797"/>
<evidence type="ECO:0000256" key="3">
    <source>
        <dbReference type="ARBA" id="ARBA00022630"/>
    </source>
</evidence>
<name>A0A4S3JCW8_9EURO</name>
<dbReference type="AlphaFoldDB" id="A0A4S3JCW8"/>
<evidence type="ECO:0000313" key="10">
    <source>
        <dbReference type="Proteomes" id="UP000308092"/>
    </source>
</evidence>
<feature type="signal peptide" evidence="6">
    <location>
        <begin position="1"/>
        <end position="16"/>
    </location>
</feature>
<dbReference type="Proteomes" id="UP000308092">
    <property type="component" value="Unassembled WGS sequence"/>
</dbReference>
<evidence type="ECO:0000313" key="8">
    <source>
        <dbReference type="EMBL" id="KAA8648212.1"/>
    </source>
</evidence>
<dbReference type="PROSITE" id="PS51387">
    <property type="entry name" value="FAD_PCMH"/>
    <property type="match status" value="1"/>
</dbReference>
<dbReference type="PANTHER" id="PTHR42973">
    <property type="entry name" value="BINDING OXIDOREDUCTASE, PUTATIVE (AFU_ORTHOLOGUE AFUA_1G17690)-RELATED"/>
    <property type="match status" value="1"/>
</dbReference>
<feature type="chain" id="PRO_5033448541" description="FAD-binding PCMH-type domain-containing protein" evidence="6">
    <location>
        <begin position="17"/>
        <end position="585"/>
    </location>
</feature>
<comment type="cofactor">
    <cofactor evidence="1">
        <name>FAD</name>
        <dbReference type="ChEBI" id="CHEBI:57692"/>
    </cofactor>
</comment>
<dbReference type="GO" id="GO:0071949">
    <property type="term" value="F:FAD binding"/>
    <property type="evidence" value="ECO:0007669"/>
    <property type="project" value="InterPro"/>
</dbReference>
<proteinExistence type="inferred from homology"/>
<organism evidence="9 10">
    <name type="scientific">Aspergillus tanneri</name>
    <dbReference type="NCBI Taxonomy" id="1220188"/>
    <lineage>
        <taxon>Eukaryota</taxon>
        <taxon>Fungi</taxon>
        <taxon>Dikarya</taxon>
        <taxon>Ascomycota</taxon>
        <taxon>Pezizomycotina</taxon>
        <taxon>Eurotiomycetes</taxon>
        <taxon>Eurotiomycetidae</taxon>
        <taxon>Eurotiales</taxon>
        <taxon>Aspergillaceae</taxon>
        <taxon>Aspergillus</taxon>
        <taxon>Aspergillus subgen. Circumdati</taxon>
    </lineage>
</organism>
<evidence type="ECO:0000256" key="6">
    <source>
        <dbReference type="SAM" id="SignalP"/>
    </source>
</evidence>
<dbReference type="SUPFAM" id="SSF56176">
    <property type="entry name" value="FAD-binding/transporter-associated domain-like"/>
    <property type="match status" value="1"/>
</dbReference>
<evidence type="ECO:0000256" key="5">
    <source>
        <dbReference type="ARBA" id="ARBA00023002"/>
    </source>
</evidence>
<comment type="similarity">
    <text evidence="2">Belongs to the oxygen-dependent FAD-linked oxidoreductase family.</text>
</comment>
<evidence type="ECO:0000313" key="9">
    <source>
        <dbReference type="EMBL" id="THC92960.1"/>
    </source>
</evidence>
<dbReference type="STRING" id="1220188.A0A4S3JCW8"/>
<comment type="caution">
    <text evidence="9">The sequence shown here is derived from an EMBL/GenBank/DDBJ whole genome shotgun (WGS) entry which is preliminary data.</text>
</comment>
<dbReference type="VEuPathDB" id="FungiDB:EYZ11_007551"/>
<dbReference type="InterPro" id="IPR016166">
    <property type="entry name" value="FAD-bd_PCMH"/>
</dbReference>
<dbReference type="InterPro" id="IPR016169">
    <property type="entry name" value="FAD-bd_PCMH_sub2"/>
</dbReference>
<keyword evidence="5" id="KW-0560">Oxidoreductase</keyword>
<feature type="domain" description="FAD-binding PCMH-type" evidence="7">
    <location>
        <begin position="114"/>
        <end position="300"/>
    </location>
</feature>
<keyword evidence="4" id="KW-0274">FAD</keyword>
<dbReference type="Gene3D" id="3.30.465.10">
    <property type="match status" value="2"/>
</dbReference>
<keyword evidence="3" id="KW-0285">Flavoprotein</keyword>
<dbReference type="InterPro" id="IPR006094">
    <property type="entry name" value="Oxid_FAD_bind_N"/>
</dbReference>
<evidence type="ECO:0000256" key="2">
    <source>
        <dbReference type="ARBA" id="ARBA00005466"/>
    </source>
</evidence>
<gene>
    <name evidence="8" type="ORF">ATNIH1004_004095</name>
    <name evidence="9" type="ORF">EYZ11_007551</name>
</gene>
<dbReference type="RefSeq" id="XP_033427573.1">
    <property type="nucleotide sequence ID" value="XM_033568767.1"/>
</dbReference>
<dbReference type="Proteomes" id="UP000324241">
    <property type="component" value="Unassembled WGS sequence"/>
</dbReference>
<dbReference type="EMBL" id="QUQM01000003">
    <property type="protein sequence ID" value="KAA8648212.1"/>
    <property type="molecule type" value="Genomic_DNA"/>
</dbReference>
<dbReference type="InterPro" id="IPR012951">
    <property type="entry name" value="BBE"/>
</dbReference>
<reference evidence="9 10" key="1">
    <citation type="submission" date="2019-03" db="EMBL/GenBank/DDBJ databases">
        <title>The genome sequence of a newly discovered highly antifungal drug resistant Aspergillus species, Aspergillus tanneri NIH 1004.</title>
        <authorList>
            <person name="Mounaud S."/>
            <person name="Singh I."/>
            <person name="Joardar V."/>
            <person name="Pakala S."/>
            <person name="Pakala S."/>
            <person name="Venepally P."/>
            <person name="Hoover J."/>
            <person name="Nierman W."/>
            <person name="Chung J."/>
            <person name="Losada L."/>
        </authorList>
    </citation>
    <scope>NUCLEOTIDE SEQUENCE [LARGE SCALE GENOMIC DNA]</scope>
    <source>
        <strain evidence="9 10">NIH1004</strain>
    </source>
</reference>
<dbReference type="EMBL" id="SOSA01000296">
    <property type="protein sequence ID" value="THC92960.1"/>
    <property type="molecule type" value="Genomic_DNA"/>
</dbReference>
<evidence type="ECO:0000259" key="7">
    <source>
        <dbReference type="PROSITE" id="PS51387"/>
    </source>
</evidence>
<dbReference type="InterPro" id="IPR050416">
    <property type="entry name" value="FAD-linked_Oxidoreductase"/>
</dbReference>
<evidence type="ECO:0000313" key="11">
    <source>
        <dbReference type="Proteomes" id="UP000324241"/>
    </source>
</evidence>
<keyword evidence="6" id="KW-0732">Signal</keyword>
<dbReference type="PANTHER" id="PTHR42973:SF39">
    <property type="entry name" value="FAD-BINDING PCMH-TYPE DOMAIN-CONTAINING PROTEIN"/>
    <property type="match status" value="1"/>
</dbReference>
<sequence length="585" mass="64002">MFWSLIFLAATAAAAAIDTPSCRCTPSQPCWPSDQKWQTLNESVSGHLITVRPVAWPCHDPTLDPERCQALSAFKIYSSWRREQPGALQYPNWEALPSANQSCYFDTDPSVPCGQGRISEYSVVAETVEDIQAAVRFARDHGLRLVVKNTGHDFLGRSAAPHSLQIATYKMRGISFSENFVPKGAPRQNQGVGSTVTIQAGAVLNEIYQAVQKKGKMAVLGGAHTVGAAGGYIQGGGHSPIGAWKGMASDNAVEFEVITADGERVIANQYQHRDLFWALRGGGGGTFGIVTRVTLRTFDEKPAVAVNMTVAMPWSPNSSYWDIVAEFSSQVPRLNDELCSGYLFMLPKDEANGLNISVLQGTIACLDQSTAKPVDQLFDSILAPIRSHPGVTVLYNATAYPTTYGALNSLIMLGAESDITGGPVILGSRLISRDFLRSSDGSKQFAHTLSQLPMDNGAAILAHLIAGGQVQKNAHIESALNPVWRKTGLHIVWTRSWTPRASEKEIHAVKQQVSREVEVFRALEPEMGAYLNEAYPYEEDFQRSFWGENYGRLYAIKQTVDPRGLFIARKGVGSEDWDEEGFCRV</sequence>
<protein>
    <recommendedName>
        <fullName evidence="7">FAD-binding PCMH-type domain-containing protein</fullName>
    </recommendedName>
</protein>
<dbReference type="Pfam" id="PF08031">
    <property type="entry name" value="BBE"/>
    <property type="match status" value="1"/>
</dbReference>
<evidence type="ECO:0000256" key="4">
    <source>
        <dbReference type="ARBA" id="ARBA00022827"/>
    </source>
</evidence>
<dbReference type="OrthoDB" id="9983560at2759"/>
<dbReference type="Pfam" id="PF01565">
    <property type="entry name" value="FAD_binding_4"/>
    <property type="match status" value="1"/>
</dbReference>
<dbReference type="GO" id="GO:0016491">
    <property type="term" value="F:oxidoreductase activity"/>
    <property type="evidence" value="ECO:0007669"/>
    <property type="project" value="UniProtKB-KW"/>
</dbReference>
<keyword evidence="10" id="KW-1185">Reference proteome</keyword>
<dbReference type="InterPro" id="IPR036318">
    <property type="entry name" value="FAD-bd_PCMH-like_sf"/>
</dbReference>
<reference evidence="8 11" key="2">
    <citation type="submission" date="2019-08" db="EMBL/GenBank/DDBJ databases">
        <title>The genome sequence of a newly discovered highly antifungal drug resistant Aspergillus species, Aspergillus tanneri NIH 1004.</title>
        <authorList>
            <person name="Mounaud S."/>
            <person name="Singh I."/>
            <person name="Joardar V."/>
            <person name="Pakala S."/>
            <person name="Pakala S."/>
            <person name="Venepally P."/>
            <person name="Chung J.K."/>
            <person name="Losada L."/>
            <person name="Nierman W.C."/>
        </authorList>
    </citation>
    <scope>NUCLEOTIDE SEQUENCE [LARGE SCALE GENOMIC DNA]</scope>
    <source>
        <strain evidence="8 11">NIH1004</strain>
    </source>
</reference>